<dbReference type="PANTHER" id="PTHR10629">
    <property type="entry name" value="CYTOSINE-SPECIFIC METHYLTRANSFERASE"/>
    <property type="match status" value="1"/>
</dbReference>
<dbReference type="EC" id="2.1.1.37" evidence="1"/>
<keyword evidence="8" id="KW-1185">Reference proteome</keyword>
<dbReference type="Gene3D" id="3.90.120.10">
    <property type="entry name" value="DNA Methylase, subunit A, domain 2"/>
    <property type="match status" value="1"/>
</dbReference>
<evidence type="ECO:0000313" key="8">
    <source>
        <dbReference type="Proteomes" id="UP001530315"/>
    </source>
</evidence>
<dbReference type="InterPro" id="IPR050390">
    <property type="entry name" value="C5-Methyltransferase"/>
</dbReference>
<evidence type="ECO:0000256" key="1">
    <source>
        <dbReference type="ARBA" id="ARBA00011975"/>
    </source>
</evidence>
<feature type="compositionally biased region" description="Acidic residues" evidence="6">
    <location>
        <begin position="58"/>
        <end position="72"/>
    </location>
</feature>
<keyword evidence="2 5" id="KW-0489">Methyltransferase</keyword>
<dbReference type="GO" id="GO:0032259">
    <property type="term" value="P:methylation"/>
    <property type="evidence" value="ECO:0007669"/>
    <property type="project" value="UniProtKB-KW"/>
</dbReference>
<sequence length="599" mass="67973">MDEINKLRESINKLQRQRLEELKILRRMTSCRRRKHSFGQYEAFKEKLDPDRDNKGTDDDDDDDDDENDDDERVAVVGSDGGKSDGRDGATGGMDDRVGDEMPTPGDGNFEPDRNFESEDEEDDEDDEDDNEEEDEDCDIEKIEQYHASNIERGRLRMAVQGFRCQPSARESSNDGRVDRTTVNAASREDCAPFDPSSVVHRGRTYRKNHCYVIMGKDAVARIVGIRCFLSNDTAECILIVRFEDTFLGIKDEGSEWVAPNYLTGTYVQVHKRIKKLNLGRFDREADDVTVMPNLIYQDQISGSWHTFGYFYDRAEIMQRKGKMRRGMRTLEVFAGAGGSLLGYKNSGFDSVMAIENNGDAVETLKLNNPDLKVYHGCVREFVRDYETLKCALGRIDHMTSCSTAVFENVMGLLDRMNVHYLKIICMGLLRLGYQFRCTSLYACDYGDPQKRPRFFMFIAKNSVPIPSLPAKSYGNGLDWNFVTVKDALSRIKDNNSLPNMGGRTTSMRPGQHGLVRLMPHECAPTIRASSVTPFHYSEDRPINVREAACLESFPIDYEFVGSLGSQYRQVGNAVPVELSTAVALSVRQILLYEYDDTD</sequence>
<comment type="similarity">
    <text evidence="5">Belongs to the class I-like SAM-binding methyltransferase superfamily. C5-methyltransferase family.</text>
</comment>
<feature type="compositionally biased region" description="Acidic residues" evidence="6">
    <location>
        <begin position="118"/>
        <end position="139"/>
    </location>
</feature>
<evidence type="ECO:0000256" key="4">
    <source>
        <dbReference type="ARBA" id="ARBA00022691"/>
    </source>
</evidence>
<dbReference type="Proteomes" id="UP001530315">
    <property type="component" value="Unassembled WGS sequence"/>
</dbReference>
<evidence type="ECO:0000256" key="3">
    <source>
        <dbReference type="ARBA" id="ARBA00022679"/>
    </source>
</evidence>
<feature type="active site" evidence="5">
    <location>
        <position position="402"/>
    </location>
</feature>
<feature type="compositionally biased region" description="Basic and acidic residues" evidence="6">
    <location>
        <begin position="43"/>
        <end position="57"/>
    </location>
</feature>
<reference evidence="7 8" key="1">
    <citation type="submission" date="2024-10" db="EMBL/GenBank/DDBJ databases">
        <title>Updated reference genomes for cyclostephanoid diatoms.</title>
        <authorList>
            <person name="Roberts W.R."/>
            <person name="Alverson A.J."/>
        </authorList>
    </citation>
    <scope>NUCLEOTIDE SEQUENCE [LARGE SCALE GENOMIC DNA]</scope>
    <source>
        <strain evidence="7 8">AJA276-08</strain>
    </source>
</reference>
<dbReference type="InterPro" id="IPR031303">
    <property type="entry name" value="C5_meth_CS"/>
</dbReference>
<dbReference type="PROSITE" id="PS51679">
    <property type="entry name" value="SAM_MT_C5"/>
    <property type="match status" value="1"/>
</dbReference>
<dbReference type="SUPFAM" id="SSF53335">
    <property type="entry name" value="S-adenosyl-L-methionine-dependent methyltransferases"/>
    <property type="match status" value="1"/>
</dbReference>
<feature type="compositionally biased region" description="Basic and acidic residues" evidence="6">
    <location>
        <begin position="82"/>
        <end position="100"/>
    </location>
</feature>
<dbReference type="InterPro" id="IPR029063">
    <property type="entry name" value="SAM-dependent_MTases_sf"/>
</dbReference>
<dbReference type="PANTHER" id="PTHR10629:SF52">
    <property type="entry name" value="DNA (CYTOSINE-5)-METHYLTRANSFERASE 1"/>
    <property type="match status" value="1"/>
</dbReference>
<protein>
    <recommendedName>
        <fullName evidence="1">DNA (cytosine-5-)-methyltransferase</fullName>
        <ecNumber evidence="1">2.1.1.37</ecNumber>
    </recommendedName>
</protein>
<evidence type="ECO:0000313" key="7">
    <source>
        <dbReference type="EMBL" id="KAL3764032.1"/>
    </source>
</evidence>
<dbReference type="GO" id="GO:0003886">
    <property type="term" value="F:DNA (cytosine-5-)-methyltransferase activity"/>
    <property type="evidence" value="ECO:0007669"/>
    <property type="project" value="UniProtKB-EC"/>
</dbReference>
<comment type="caution">
    <text evidence="7">The sequence shown here is derived from an EMBL/GenBank/DDBJ whole genome shotgun (WGS) entry which is preliminary data.</text>
</comment>
<feature type="region of interest" description="Disordered" evidence="6">
    <location>
        <begin position="35"/>
        <end position="142"/>
    </location>
</feature>
<dbReference type="PROSITE" id="PS00095">
    <property type="entry name" value="C5_MTASE_2"/>
    <property type="match status" value="1"/>
</dbReference>
<proteinExistence type="inferred from homology"/>
<name>A0ABD3MP85_9STRA</name>
<keyword evidence="4 5" id="KW-0949">S-adenosyl-L-methionine</keyword>
<keyword evidence="3 5" id="KW-0808">Transferase</keyword>
<dbReference type="EMBL" id="JALLAZ020001783">
    <property type="protein sequence ID" value="KAL3764032.1"/>
    <property type="molecule type" value="Genomic_DNA"/>
</dbReference>
<dbReference type="Pfam" id="PF00145">
    <property type="entry name" value="DNA_methylase"/>
    <property type="match status" value="3"/>
</dbReference>
<dbReference type="AlphaFoldDB" id="A0ABD3MP85"/>
<dbReference type="InterPro" id="IPR001525">
    <property type="entry name" value="C5_MeTfrase"/>
</dbReference>
<evidence type="ECO:0000256" key="5">
    <source>
        <dbReference type="PROSITE-ProRule" id="PRU01016"/>
    </source>
</evidence>
<organism evidence="7 8">
    <name type="scientific">Stephanodiscus triporus</name>
    <dbReference type="NCBI Taxonomy" id="2934178"/>
    <lineage>
        <taxon>Eukaryota</taxon>
        <taxon>Sar</taxon>
        <taxon>Stramenopiles</taxon>
        <taxon>Ochrophyta</taxon>
        <taxon>Bacillariophyta</taxon>
        <taxon>Coscinodiscophyceae</taxon>
        <taxon>Thalassiosirophycidae</taxon>
        <taxon>Stephanodiscales</taxon>
        <taxon>Stephanodiscaceae</taxon>
        <taxon>Stephanodiscus</taxon>
    </lineage>
</organism>
<accession>A0ABD3MP85</accession>
<evidence type="ECO:0000256" key="2">
    <source>
        <dbReference type="ARBA" id="ARBA00022603"/>
    </source>
</evidence>
<evidence type="ECO:0000256" key="6">
    <source>
        <dbReference type="SAM" id="MobiDB-lite"/>
    </source>
</evidence>
<dbReference type="Gene3D" id="3.40.50.150">
    <property type="entry name" value="Vaccinia Virus protein VP39"/>
    <property type="match status" value="2"/>
</dbReference>
<gene>
    <name evidence="7" type="ORF">ACHAW5_005512</name>
</gene>